<keyword evidence="2" id="KW-1185">Reference proteome</keyword>
<evidence type="ECO:0000313" key="1">
    <source>
        <dbReference type="EMBL" id="ESZ89989.1"/>
    </source>
</evidence>
<protein>
    <submittedName>
        <fullName evidence="1">Uncharacterized protein</fullName>
    </submittedName>
</protein>
<name>W9C4Z9_SCLBF</name>
<dbReference type="AlphaFoldDB" id="W9C4Z9"/>
<dbReference type="HOGENOM" id="CLU_1272920_0_0_1"/>
<evidence type="ECO:0000313" key="2">
    <source>
        <dbReference type="Proteomes" id="UP000019487"/>
    </source>
</evidence>
<dbReference type="EMBL" id="AYSA01000721">
    <property type="protein sequence ID" value="ESZ89989.1"/>
    <property type="molecule type" value="Genomic_DNA"/>
</dbReference>
<accession>W9C4Z9</accession>
<organism evidence="1 2">
    <name type="scientific">Sclerotinia borealis (strain F-4128)</name>
    <dbReference type="NCBI Taxonomy" id="1432307"/>
    <lineage>
        <taxon>Eukaryota</taxon>
        <taxon>Fungi</taxon>
        <taxon>Dikarya</taxon>
        <taxon>Ascomycota</taxon>
        <taxon>Pezizomycotina</taxon>
        <taxon>Leotiomycetes</taxon>
        <taxon>Helotiales</taxon>
        <taxon>Sclerotiniaceae</taxon>
        <taxon>Sclerotinia</taxon>
    </lineage>
</organism>
<gene>
    <name evidence="1" type="ORF">SBOR_9626</name>
</gene>
<sequence length="217" mass="24437">MTENHRTTRAQSWLGFWHESRCQTLGVCAPVPPLSTVYWPLDSLLTFRSSVYRAVGSWEILAGGYWATVPRRIGSPLVKVSMPRGSWSTLLPDCILIYDHRWLLLCRVCSSPAFLIPKGKKAKQPEKPQTVQTFVVAVTLTERWGVKKIADYHLSCFGVLFQRQQLTCSSSRGVASSFHYVCCSKKVSRSSSASVDERSLRFAEERETALEATFAID</sequence>
<reference evidence="1 2" key="1">
    <citation type="journal article" date="2014" name="Genome Announc.">
        <title>Draft genome sequence of Sclerotinia borealis, a psychrophilic plant pathogenic fungus.</title>
        <authorList>
            <person name="Mardanov A.V."/>
            <person name="Beletsky A.V."/>
            <person name="Kadnikov V.V."/>
            <person name="Ignatov A.N."/>
            <person name="Ravin N.V."/>
        </authorList>
    </citation>
    <scope>NUCLEOTIDE SEQUENCE [LARGE SCALE GENOMIC DNA]</scope>
    <source>
        <strain evidence="2">F-4157</strain>
    </source>
</reference>
<dbReference type="Proteomes" id="UP000019487">
    <property type="component" value="Unassembled WGS sequence"/>
</dbReference>
<proteinExistence type="predicted"/>
<comment type="caution">
    <text evidence="1">The sequence shown here is derived from an EMBL/GenBank/DDBJ whole genome shotgun (WGS) entry which is preliminary data.</text>
</comment>